<comment type="caution">
    <text evidence="2">The sequence shown here is derived from an EMBL/GenBank/DDBJ whole genome shotgun (WGS) entry which is preliminary data.</text>
</comment>
<dbReference type="InterPro" id="IPR035931">
    <property type="entry name" value="YlxR-like_sf"/>
</dbReference>
<gene>
    <name evidence="2" type="ORF">GCM10009668_09150</name>
</gene>
<accession>A0ABN1TN96</accession>
<feature type="domain" description="YlxR" evidence="1">
    <location>
        <begin position="1"/>
        <end position="53"/>
    </location>
</feature>
<sequence>MLRVVVGSADDGPAVVPDLRGTTPGRGAYLHRTVACYELAHRRRAFTRALRLDQGLATDAVRALLESLDT</sequence>
<evidence type="ECO:0000259" key="1">
    <source>
        <dbReference type="Pfam" id="PF04296"/>
    </source>
</evidence>
<evidence type="ECO:0000313" key="3">
    <source>
        <dbReference type="Proteomes" id="UP001501581"/>
    </source>
</evidence>
<dbReference type="Proteomes" id="UP001501581">
    <property type="component" value="Unassembled WGS sequence"/>
</dbReference>
<dbReference type="Gene3D" id="3.30.1230.10">
    <property type="entry name" value="YlxR-like"/>
    <property type="match status" value="1"/>
</dbReference>
<evidence type="ECO:0000313" key="2">
    <source>
        <dbReference type="EMBL" id="GAA1095295.1"/>
    </source>
</evidence>
<reference evidence="2 3" key="1">
    <citation type="journal article" date="2019" name="Int. J. Syst. Evol. Microbiol.">
        <title>The Global Catalogue of Microorganisms (GCM) 10K type strain sequencing project: providing services to taxonomists for standard genome sequencing and annotation.</title>
        <authorList>
            <consortium name="The Broad Institute Genomics Platform"/>
            <consortium name="The Broad Institute Genome Sequencing Center for Infectious Disease"/>
            <person name="Wu L."/>
            <person name="Ma J."/>
        </authorList>
    </citation>
    <scope>NUCLEOTIDE SEQUENCE [LARGE SCALE GENOMIC DNA]</scope>
    <source>
        <strain evidence="2 3">JCM 13008</strain>
    </source>
</reference>
<dbReference type="Pfam" id="PF04296">
    <property type="entry name" value="YlxR"/>
    <property type="match status" value="1"/>
</dbReference>
<proteinExistence type="predicted"/>
<organism evidence="2 3">
    <name type="scientific">Nocardioides dubius</name>
    <dbReference type="NCBI Taxonomy" id="317019"/>
    <lineage>
        <taxon>Bacteria</taxon>
        <taxon>Bacillati</taxon>
        <taxon>Actinomycetota</taxon>
        <taxon>Actinomycetes</taxon>
        <taxon>Propionibacteriales</taxon>
        <taxon>Nocardioidaceae</taxon>
        <taxon>Nocardioides</taxon>
    </lineage>
</organism>
<dbReference type="InterPro" id="IPR007393">
    <property type="entry name" value="YlxR_dom"/>
</dbReference>
<protein>
    <recommendedName>
        <fullName evidence="1">YlxR domain-containing protein</fullName>
    </recommendedName>
</protein>
<name>A0ABN1TN96_9ACTN</name>
<dbReference type="SUPFAM" id="SSF64376">
    <property type="entry name" value="YlxR-like"/>
    <property type="match status" value="1"/>
</dbReference>
<dbReference type="EMBL" id="BAAALG010000003">
    <property type="protein sequence ID" value="GAA1095295.1"/>
    <property type="molecule type" value="Genomic_DNA"/>
</dbReference>
<keyword evidence="3" id="KW-1185">Reference proteome</keyword>